<evidence type="ECO:0000313" key="11">
    <source>
        <dbReference type="Proteomes" id="UP000233551"/>
    </source>
</evidence>
<keyword evidence="4" id="KW-0804">Transcription</keyword>
<dbReference type="Gene3D" id="3.30.730.10">
    <property type="entry name" value="AP2/ERF domain"/>
    <property type="match status" value="1"/>
</dbReference>
<dbReference type="GO" id="GO:0005634">
    <property type="term" value="C:nucleus"/>
    <property type="evidence" value="ECO:0007669"/>
    <property type="project" value="UniProtKB-SubCell"/>
</dbReference>
<dbReference type="Pfam" id="PF00847">
    <property type="entry name" value="AP2"/>
    <property type="match status" value="1"/>
</dbReference>
<comment type="subcellular location">
    <subcellularLocation>
        <location evidence="1">Nucleus</location>
    </subcellularLocation>
</comment>
<evidence type="ECO:0000256" key="1">
    <source>
        <dbReference type="ARBA" id="ARBA00004123"/>
    </source>
</evidence>
<dbReference type="GO" id="GO:0003677">
    <property type="term" value="F:DNA binding"/>
    <property type="evidence" value="ECO:0007669"/>
    <property type="project" value="UniProtKB-KW"/>
</dbReference>
<dbReference type="GO" id="GO:0003700">
    <property type="term" value="F:DNA-binding transcription factor activity"/>
    <property type="evidence" value="ECO:0007669"/>
    <property type="project" value="InterPro"/>
</dbReference>
<reference evidence="8" key="2">
    <citation type="submission" date="2017-06" db="EMBL/GenBank/DDBJ databases">
        <title>The pomegranate genome and the genomics of punicalagin biosynthesis.</title>
        <authorList>
            <person name="Xu C."/>
        </authorList>
    </citation>
    <scope>NUCLEOTIDE SEQUENCE [LARGE SCALE GENOMIC DNA]</scope>
    <source>
        <tissue evidence="8">Fresh leaf</tissue>
    </source>
</reference>
<reference evidence="10" key="1">
    <citation type="journal article" date="2017" name="Plant J.">
        <title>The pomegranate (Punica granatum L.) genome and the genomics of punicalagin biosynthesis.</title>
        <authorList>
            <person name="Qin G."/>
            <person name="Xu C."/>
            <person name="Ming R."/>
            <person name="Tang H."/>
            <person name="Guyot R."/>
            <person name="Kramer E.M."/>
            <person name="Hu Y."/>
            <person name="Yi X."/>
            <person name="Qi Y."/>
            <person name="Xu X."/>
            <person name="Gao Z."/>
            <person name="Pan H."/>
            <person name="Jian J."/>
            <person name="Tian Y."/>
            <person name="Yue Z."/>
            <person name="Xu Y."/>
        </authorList>
    </citation>
    <scope>NUCLEOTIDE SEQUENCE [LARGE SCALE GENOMIC DNA]</scope>
    <source>
        <strain evidence="10">cv. Dabenzi</strain>
    </source>
</reference>
<keyword evidence="5" id="KW-0539">Nucleus</keyword>
<evidence type="ECO:0000313" key="8">
    <source>
        <dbReference type="EMBL" id="OWM71674.1"/>
    </source>
</evidence>
<dbReference type="InterPro" id="IPR016177">
    <property type="entry name" value="DNA-bd_dom_sf"/>
</dbReference>
<dbReference type="Proteomes" id="UP000197138">
    <property type="component" value="Unassembled WGS sequence"/>
</dbReference>
<proteinExistence type="inferred from homology"/>
<dbReference type="InterPro" id="IPR001471">
    <property type="entry name" value="AP2/ERF_dom"/>
</dbReference>
<keyword evidence="11" id="KW-1185">Reference proteome</keyword>
<dbReference type="SUPFAM" id="SSF54171">
    <property type="entry name" value="DNA-binding domain"/>
    <property type="match status" value="1"/>
</dbReference>
<keyword evidence="2" id="KW-0805">Transcription regulation</keyword>
<accession>A0A218WFQ1</accession>
<evidence type="ECO:0000313" key="10">
    <source>
        <dbReference type="Proteomes" id="UP000197138"/>
    </source>
</evidence>
<evidence type="ECO:0000256" key="3">
    <source>
        <dbReference type="ARBA" id="ARBA00023125"/>
    </source>
</evidence>
<dbReference type="InterPro" id="IPR044808">
    <property type="entry name" value="ERF_plant"/>
</dbReference>
<protein>
    <recommendedName>
        <fullName evidence="7">AP2/ERF domain-containing protein</fullName>
    </recommendedName>
</protein>
<dbReference type="EMBL" id="PGOL01003401">
    <property type="protein sequence ID" value="PKI41353.1"/>
    <property type="molecule type" value="Genomic_DNA"/>
</dbReference>
<comment type="similarity">
    <text evidence="6">Belongs to the AP2/ERF transcription factor family. ERF subfamily.</text>
</comment>
<dbReference type="OrthoDB" id="670255at2759"/>
<dbReference type="PRINTS" id="PR00367">
    <property type="entry name" value="ETHRSPELEMNT"/>
</dbReference>
<dbReference type="PROSITE" id="PS51032">
    <property type="entry name" value="AP2_ERF"/>
    <property type="match status" value="1"/>
</dbReference>
<dbReference type="PANTHER" id="PTHR31190">
    <property type="entry name" value="DNA-BINDING DOMAIN"/>
    <property type="match status" value="1"/>
</dbReference>
<evidence type="ECO:0000256" key="2">
    <source>
        <dbReference type="ARBA" id="ARBA00023015"/>
    </source>
</evidence>
<dbReference type="EMBL" id="MTKT01004399">
    <property type="protein sequence ID" value="OWM71674.1"/>
    <property type="molecule type" value="Genomic_DNA"/>
</dbReference>
<dbReference type="CDD" id="cd00018">
    <property type="entry name" value="AP2"/>
    <property type="match status" value="1"/>
</dbReference>
<dbReference type="GO" id="GO:0009873">
    <property type="term" value="P:ethylene-activated signaling pathway"/>
    <property type="evidence" value="ECO:0007669"/>
    <property type="project" value="InterPro"/>
</dbReference>
<evidence type="ECO:0000256" key="5">
    <source>
        <dbReference type="ARBA" id="ARBA00023242"/>
    </source>
</evidence>
<sequence>MNSYYSSFNSSDFFSINQYHPFTGNHPITSTPGPLRPNYKFEVSGNSVHKEEVYYRGVRKRPWGKYAAEIRDSTRNGARVWLGTFNTGEEAALAYDQAAFAVRGSAAVLNFPAEVVQRSLVAEDMRSVGIEGGTWEGHSPVLALKKKHYMKRKAESRKRRESESRLKAAKVKKNVVVLEDLGAAFLEEILRISENPNPW</sequence>
<reference evidence="9 11" key="3">
    <citation type="submission" date="2017-11" db="EMBL/GenBank/DDBJ databases">
        <title>De-novo sequencing of pomegranate (Punica granatum L.) genome.</title>
        <authorList>
            <person name="Akparov Z."/>
            <person name="Amiraslanov A."/>
            <person name="Hajiyeva S."/>
            <person name="Abbasov M."/>
            <person name="Kaur K."/>
            <person name="Hamwieh A."/>
            <person name="Solovyev V."/>
            <person name="Salamov A."/>
            <person name="Braich B."/>
            <person name="Kosarev P."/>
            <person name="Mahmoud A."/>
            <person name="Hajiyev E."/>
            <person name="Babayeva S."/>
            <person name="Izzatullayeva V."/>
            <person name="Mammadov A."/>
            <person name="Mammadov A."/>
            <person name="Sharifova S."/>
            <person name="Ojaghi J."/>
            <person name="Eynullazada K."/>
            <person name="Bayramov B."/>
            <person name="Abdulazimova A."/>
            <person name="Shahmuradov I."/>
        </authorList>
    </citation>
    <scope>NUCLEOTIDE SEQUENCE [LARGE SCALE GENOMIC DNA]</scope>
    <source>
        <strain evidence="9">AG2017</strain>
        <strain evidence="11">cv. AG2017</strain>
        <tissue evidence="9">Leaf</tissue>
    </source>
</reference>
<dbReference type="InterPro" id="IPR036955">
    <property type="entry name" value="AP2/ERF_dom_sf"/>
</dbReference>
<keyword evidence="3" id="KW-0238">DNA-binding</keyword>
<dbReference type="PANTHER" id="PTHR31190:SF314">
    <property type="entry name" value="ETHYLENE-RESPONSIVE TRANSCRIPTION FACTOR ERF094"/>
    <property type="match status" value="1"/>
</dbReference>
<dbReference type="AlphaFoldDB" id="A0A218WFQ1"/>
<evidence type="ECO:0000256" key="6">
    <source>
        <dbReference type="ARBA" id="ARBA00024343"/>
    </source>
</evidence>
<feature type="domain" description="AP2/ERF" evidence="7">
    <location>
        <begin position="54"/>
        <end position="112"/>
    </location>
</feature>
<comment type="caution">
    <text evidence="8">The sequence shown here is derived from an EMBL/GenBank/DDBJ whole genome shotgun (WGS) entry which is preliminary data.</text>
</comment>
<evidence type="ECO:0000256" key="4">
    <source>
        <dbReference type="ARBA" id="ARBA00023163"/>
    </source>
</evidence>
<gene>
    <name evidence="8" type="ORF">CDL15_Pgr005862</name>
    <name evidence="9" type="ORF">CRG98_038239</name>
</gene>
<name>A0A218WFQ1_PUNGR</name>
<organism evidence="8 10">
    <name type="scientific">Punica granatum</name>
    <name type="common">Pomegranate</name>
    <dbReference type="NCBI Taxonomy" id="22663"/>
    <lineage>
        <taxon>Eukaryota</taxon>
        <taxon>Viridiplantae</taxon>
        <taxon>Streptophyta</taxon>
        <taxon>Embryophyta</taxon>
        <taxon>Tracheophyta</taxon>
        <taxon>Spermatophyta</taxon>
        <taxon>Magnoliopsida</taxon>
        <taxon>eudicotyledons</taxon>
        <taxon>Gunneridae</taxon>
        <taxon>Pentapetalae</taxon>
        <taxon>rosids</taxon>
        <taxon>malvids</taxon>
        <taxon>Myrtales</taxon>
        <taxon>Lythraceae</taxon>
        <taxon>Punica</taxon>
    </lineage>
</organism>
<evidence type="ECO:0000259" key="7">
    <source>
        <dbReference type="PROSITE" id="PS51032"/>
    </source>
</evidence>
<dbReference type="GeneID" id="116197399"/>
<dbReference type="STRING" id="22663.A0A218WFQ1"/>
<evidence type="ECO:0000313" key="9">
    <source>
        <dbReference type="EMBL" id="PKI41353.1"/>
    </source>
</evidence>
<dbReference type="Proteomes" id="UP000233551">
    <property type="component" value="Unassembled WGS sequence"/>
</dbReference>
<dbReference type="SMART" id="SM00380">
    <property type="entry name" value="AP2"/>
    <property type="match status" value="1"/>
</dbReference>
<dbReference type="FunFam" id="3.30.730.10:FF:000001">
    <property type="entry name" value="Ethylene-responsive transcription factor 2"/>
    <property type="match status" value="1"/>
</dbReference>